<evidence type="ECO:0000313" key="4">
    <source>
        <dbReference type="Proteomes" id="UP000002630"/>
    </source>
</evidence>
<dbReference type="InParanoid" id="D7FPE0"/>
<dbReference type="AlphaFoldDB" id="D7FPE0"/>
<keyword evidence="2" id="KW-0812">Transmembrane</keyword>
<evidence type="ECO:0000313" key="3">
    <source>
        <dbReference type="EMBL" id="CBJ30398.1"/>
    </source>
</evidence>
<protein>
    <recommendedName>
        <fullName evidence="5">MARVEL domain-containing protein</fullName>
    </recommendedName>
</protein>
<feature type="region of interest" description="Disordered" evidence="1">
    <location>
        <begin position="175"/>
        <end position="220"/>
    </location>
</feature>
<feature type="transmembrane region" description="Helical" evidence="2">
    <location>
        <begin position="57"/>
        <end position="79"/>
    </location>
</feature>
<dbReference type="EMBL" id="FN648355">
    <property type="protein sequence ID" value="CBJ30398.1"/>
    <property type="molecule type" value="Genomic_DNA"/>
</dbReference>
<evidence type="ECO:0008006" key="5">
    <source>
        <dbReference type="Google" id="ProtNLM"/>
    </source>
</evidence>
<sequence length="220" mass="23841">MGPTPDVRARELVDEFFEKQDEPQYMRNVLSGLSGIMLVFTAAFFICALVVASIDNAGFDVVLTGLLLCVWEVGAMWLLKRGPHDTSLGFLIGVTLVLNVITLMTAIYWGQLAGCDSDYDGDYDQYSCSNKSAMRGVAAFASIIWVLQLPFIYLLVQRRGVLTREDYATSGGRYADYDDPAFAPGERDSGGWGKPPVDDGSPRVGAVVGSSSGTPETTDL</sequence>
<name>D7FPE0_ECTSI</name>
<organism evidence="3 4">
    <name type="scientific">Ectocarpus siliculosus</name>
    <name type="common">Brown alga</name>
    <name type="synonym">Conferva siliculosa</name>
    <dbReference type="NCBI Taxonomy" id="2880"/>
    <lineage>
        <taxon>Eukaryota</taxon>
        <taxon>Sar</taxon>
        <taxon>Stramenopiles</taxon>
        <taxon>Ochrophyta</taxon>
        <taxon>PX clade</taxon>
        <taxon>Phaeophyceae</taxon>
        <taxon>Ectocarpales</taxon>
        <taxon>Ectocarpaceae</taxon>
        <taxon>Ectocarpus</taxon>
    </lineage>
</organism>
<evidence type="ECO:0000256" key="1">
    <source>
        <dbReference type="SAM" id="MobiDB-lite"/>
    </source>
</evidence>
<keyword evidence="2" id="KW-0472">Membrane</keyword>
<dbReference type="EMBL" id="FN649742">
    <property type="protein sequence ID" value="CBJ30398.1"/>
    <property type="molecule type" value="Genomic_DNA"/>
</dbReference>
<gene>
    <name evidence="3" type="ORF">Esi_0189_0007</name>
</gene>
<dbReference type="Proteomes" id="UP000002630">
    <property type="component" value="Linkage Group LG17"/>
</dbReference>
<feature type="transmembrane region" description="Helical" evidence="2">
    <location>
        <begin position="88"/>
        <end position="109"/>
    </location>
</feature>
<proteinExistence type="predicted"/>
<keyword evidence="2" id="KW-1133">Transmembrane helix</keyword>
<feature type="compositionally biased region" description="Polar residues" evidence="1">
    <location>
        <begin position="209"/>
        <end position="220"/>
    </location>
</feature>
<keyword evidence="4" id="KW-1185">Reference proteome</keyword>
<feature type="transmembrane region" description="Helical" evidence="2">
    <location>
        <begin position="137"/>
        <end position="156"/>
    </location>
</feature>
<reference evidence="3 4" key="1">
    <citation type="journal article" date="2010" name="Nature">
        <title>The Ectocarpus genome and the independent evolution of multicellularity in brown algae.</title>
        <authorList>
            <person name="Cock J.M."/>
            <person name="Sterck L."/>
            <person name="Rouze P."/>
            <person name="Scornet D."/>
            <person name="Allen A.E."/>
            <person name="Amoutzias G."/>
            <person name="Anthouard V."/>
            <person name="Artiguenave F."/>
            <person name="Aury J.M."/>
            <person name="Badger J.H."/>
            <person name="Beszteri B."/>
            <person name="Billiau K."/>
            <person name="Bonnet E."/>
            <person name="Bothwell J.H."/>
            <person name="Bowler C."/>
            <person name="Boyen C."/>
            <person name="Brownlee C."/>
            <person name="Carrano C.J."/>
            <person name="Charrier B."/>
            <person name="Cho G.Y."/>
            <person name="Coelho S.M."/>
            <person name="Collen J."/>
            <person name="Corre E."/>
            <person name="Da Silva C."/>
            <person name="Delage L."/>
            <person name="Delaroque N."/>
            <person name="Dittami S.M."/>
            <person name="Doulbeau S."/>
            <person name="Elias M."/>
            <person name="Farnham G."/>
            <person name="Gachon C.M."/>
            <person name="Gschloessl B."/>
            <person name="Heesch S."/>
            <person name="Jabbari K."/>
            <person name="Jubin C."/>
            <person name="Kawai H."/>
            <person name="Kimura K."/>
            <person name="Kloareg B."/>
            <person name="Kupper F.C."/>
            <person name="Lang D."/>
            <person name="Le Bail A."/>
            <person name="Leblanc C."/>
            <person name="Lerouge P."/>
            <person name="Lohr M."/>
            <person name="Lopez P.J."/>
            <person name="Martens C."/>
            <person name="Maumus F."/>
            <person name="Michel G."/>
            <person name="Miranda-Saavedra D."/>
            <person name="Morales J."/>
            <person name="Moreau H."/>
            <person name="Motomura T."/>
            <person name="Nagasato C."/>
            <person name="Napoli C.A."/>
            <person name="Nelson D.R."/>
            <person name="Nyvall-Collen P."/>
            <person name="Peters A.F."/>
            <person name="Pommier C."/>
            <person name="Potin P."/>
            <person name="Poulain J."/>
            <person name="Quesneville H."/>
            <person name="Read B."/>
            <person name="Rensing S.A."/>
            <person name="Ritter A."/>
            <person name="Rousvoal S."/>
            <person name="Samanta M."/>
            <person name="Samson G."/>
            <person name="Schroeder D.C."/>
            <person name="Segurens B."/>
            <person name="Strittmatter M."/>
            <person name="Tonon T."/>
            <person name="Tregear J.W."/>
            <person name="Valentin K."/>
            <person name="von Dassow P."/>
            <person name="Yamagishi T."/>
            <person name="Van de Peer Y."/>
            <person name="Wincker P."/>
        </authorList>
    </citation>
    <scope>NUCLEOTIDE SEQUENCE [LARGE SCALE GENOMIC DNA]</scope>
    <source>
        <strain evidence="4">Ec32 / CCAP1310/4</strain>
    </source>
</reference>
<feature type="transmembrane region" description="Helical" evidence="2">
    <location>
        <begin position="29"/>
        <end position="51"/>
    </location>
</feature>
<dbReference type="OrthoDB" id="190146at2759"/>
<evidence type="ECO:0000256" key="2">
    <source>
        <dbReference type="SAM" id="Phobius"/>
    </source>
</evidence>
<accession>D7FPE0</accession>